<dbReference type="PANTHER" id="PTHR11803">
    <property type="entry name" value="2-IMINOBUTANOATE/2-IMINOPROPANOATE DEAMINASE RIDA"/>
    <property type="match status" value="1"/>
</dbReference>
<dbReference type="InterPro" id="IPR006056">
    <property type="entry name" value="RidA"/>
</dbReference>
<dbReference type="GO" id="GO:0019239">
    <property type="term" value="F:deaminase activity"/>
    <property type="evidence" value="ECO:0007669"/>
    <property type="project" value="TreeGrafter"/>
</dbReference>
<dbReference type="CDD" id="cd00448">
    <property type="entry name" value="YjgF_YER057c_UK114_family"/>
    <property type="match status" value="1"/>
</dbReference>
<comment type="caution">
    <text evidence="2">The sequence shown here is derived from an EMBL/GenBank/DDBJ whole genome shotgun (WGS) entry which is preliminary data.</text>
</comment>
<proteinExistence type="inferred from homology"/>
<dbReference type="AlphaFoldDB" id="A0A6B1DUY2"/>
<evidence type="ECO:0000256" key="1">
    <source>
        <dbReference type="ARBA" id="ARBA00010552"/>
    </source>
</evidence>
<dbReference type="PROSITE" id="PS01094">
    <property type="entry name" value="UPF0076"/>
    <property type="match status" value="1"/>
</dbReference>
<gene>
    <name evidence="2" type="ORF">F4Y08_11055</name>
</gene>
<dbReference type="EMBL" id="VXPY01000079">
    <property type="protein sequence ID" value="MYD90857.1"/>
    <property type="molecule type" value="Genomic_DNA"/>
</dbReference>
<dbReference type="Pfam" id="PF01042">
    <property type="entry name" value="Ribonuc_L-PSP"/>
    <property type="match status" value="1"/>
</dbReference>
<organism evidence="2">
    <name type="scientific">Caldilineaceae bacterium SB0662_bin_9</name>
    <dbReference type="NCBI Taxonomy" id="2605258"/>
    <lineage>
        <taxon>Bacteria</taxon>
        <taxon>Bacillati</taxon>
        <taxon>Chloroflexota</taxon>
        <taxon>Caldilineae</taxon>
        <taxon>Caldilineales</taxon>
        <taxon>Caldilineaceae</taxon>
    </lineage>
</organism>
<dbReference type="FunFam" id="3.30.1330.40:FF:000001">
    <property type="entry name" value="L-PSP family endoribonuclease"/>
    <property type="match status" value="1"/>
</dbReference>
<dbReference type="NCBIfam" id="TIGR00004">
    <property type="entry name" value="Rid family detoxifying hydrolase"/>
    <property type="match status" value="1"/>
</dbReference>
<dbReference type="PANTHER" id="PTHR11803:SF58">
    <property type="entry name" value="PROTEIN HMF1-RELATED"/>
    <property type="match status" value="1"/>
</dbReference>
<dbReference type="Gene3D" id="3.30.1330.40">
    <property type="entry name" value="RutC-like"/>
    <property type="match status" value="1"/>
</dbReference>
<evidence type="ECO:0000313" key="2">
    <source>
        <dbReference type="EMBL" id="MYD90857.1"/>
    </source>
</evidence>
<accession>A0A6B1DUY2</accession>
<protein>
    <submittedName>
        <fullName evidence="2">RidA family protein</fullName>
    </submittedName>
</protein>
<dbReference type="SUPFAM" id="SSF55298">
    <property type="entry name" value="YjgF-like"/>
    <property type="match status" value="1"/>
</dbReference>
<sequence>MSRTPVNSTRAPAPAGPYSHAIVAGDLVFASGQTGTKDPATGQSHDTVEAQAKQVLANLSVVLEDAGTSFANVVKTTIFLTDIGDFAAVNAVYGEIMGDDPPARSTVQVAALPGGAIVEIEMTAVRGS</sequence>
<reference evidence="2" key="1">
    <citation type="submission" date="2019-09" db="EMBL/GenBank/DDBJ databases">
        <title>Characterisation of the sponge microbiome using genome-centric metagenomics.</title>
        <authorList>
            <person name="Engelberts J.P."/>
            <person name="Robbins S.J."/>
            <person name="De Goeij J.M."/>
            <person name="Aranda M."/>
            <person name="Bell S.C."/>
            <person name="Webster N.S."/>
        </authorList>
    </citation>
    <scope>NUCLEOTIDE SEQUENCE</scope>
    <source>
        <strain evidence="2">SB0662_bin_9</strain>
    </source>
</reference>
<dbReference type="InterPro" id="IPR019897">
    <property type="entry name" value="RidA_CS"/>
</dbReference>
<dbReference type="GO" id="GO:0005829">
    <property type="term" value="C:cytosol"/>
    <property type="evidence" value="ECO:0007669"/>
    <property type="project" value="TreeGrafter"/>
</dbReference>
<name>A0A6B1DUY2_9CHLR</name>
<comment type="similarity">
    <text evidence="1">Belongs to the RutC family.</text>
</comment>
<dbReference type="InterPro" id="IPR006175">
    <property type="entry name" value="YjgF/YER057c/UK114"/>
</dbReference>
<dbReference type="InterPro" id="IPR035959">
    <property type="entry name" value="RutC-like_sf"/>
</dbReference>